<dbReference type="PANTHER" id="PTHR12873:SF0">
    <property type="entry name" value="TWINKLE MTDNA HELICASE"/>
    <property type="match status" value="1"/>
</dbReference>
<feature type="domain" description="Retrotransposon gag" evidence="1">
    <location>
        <begin position="124"/>
        <end position="179"/>
    </location>
</feature>
<dbReference type="GO" id="GO:0043139">
    <property type="term" value="F:5'-3' DNA helicase activity"/>
    <property type="evidence" value="ECO:0007669"/>
    <property type="project" value="InterPro"/>
</dbReference>
<dbReference type="AlphaFoldDB" id="A0AA88UWM9"/>
<dbReference type="EMBL" id="JAVXUO010000160">
    <property type="protein sequence ID" value="KAK2994892.1"/>
    <property type="molecule type" value="Genomic_DNA"/>
</dbReference>
<proteinExistence type="predicted"/>
<accession>A0AA88UWM9</accession>
<sequence length="183" mass="20952">MHAKLAAGGDVRKSQGKWMTLLSRREDDDESKPVTAACVLLTMKSASLNRCENDCLPNIDWVLALAKAAVLRHGVRGLVIDPYNELDHQRRANQLSQTPAVTKRHMMARRINGGMTSRMMTADENADLTWQASQDRFFTKYFPPNVKEVMESDFMRIAQHPNETITEYEERFMKLSRFALHIV</sequence>
<dbReference type="Proteomes" id="UP001187471">
    <property type="component" value="Unassembled WGS sequence"/>
</dbReference>
<gene>
    <name evidence="2" type="ORF">RJ640_024600</name>
</gene>
<keyword evidence="3" id="KW-1185">Reference proteome</keyword>
<protein>
    <recommendedName>
        <fullName evidence="1">Retrotransposon gag domain-containing protein</fullName>
    </recommendedName>
</protein>
<dbReference type="PANTHER" id="PTHR12873">
    <property type="entry name" value="T7-LIKE MITOCHONDRIAL DNA HELICASE"/>
    <property type="match status" value="1"/>
</dbReference>
<dbReference type="InterPro" id="IPR005162">
    <property type="entry name" value="Retrotrans_gag_dom"/>
</dbReference>
<comment type="caution">
    <text evidence="2">The sequence shown here is derived from an EMBL/GenBank/DDBJ whole genome shotgun (WGS) entry which is preliminary data.</text>
</comment>
<dbReference type="InterPro" id="IPR027032">
    <property type="entry name" value="Twinkle-like"/>
</dbReference>
<name>A0AA88UWM9_9ASTE</name>
<organism evidence="2 3">
    <name type="scientific">Escallonia rubra</name>
    <dbReference type="NCBI Taxonomy" id="112253"/>
    <lineage>
        <taxon>Eukaryota</taxon>
        <taxon>Viridiplantae</taxon>
        <taxon>Streptophyta</taxon>
        <taxon>Embryophyta</taxon>
        <taxon>Tracheophyta</taxon>
        <taxon>Spermatophyta</taxon>
        <taxon>Magnoliopsida</taxon>
        <taxon>eudicotyledons</taxon>
        <taxon>Gunneridae</taxon>
        <taxon>Pentapetalae</taxon>
        <taxon>asterids</taxon>
        <taxon>campanulids</taxon>
        <taxon>Escalloniales</taxon>
        <taxon>Escalloniaceae</taxon>
        <taxon>Escallonia</taxon>
    </lineage>
</organism>
<evidence type="ECO:0000313" key="2">
    <source>
        <dbReference type="EMBL" id="KAK2994892.1"/>
    </source>
</evidence>
<reference evidence="2" key="1">
    <citation type="submission" date="2022-12" db="EMBL/GenBank/DDBJ databases">
        <title>Draft genome assemblies for two species of Escallonia (Escalloniales).</title>
        <authorList>
            <person name="Chanderbali A."/>
            <person name="Dervinis C."/>
            <person name="Anghel I."/>
            <person name="Soltis D."/>
            <person name="Soltis P."/>
            <person name="Zapata F."/>
        </authorList>
    </citation>
    <scope>NUCLEOTIDE SEQUENCE</scope>
    <source>
        <strain evidence="2">UCBG92.1500</strain>
        <tissue evidence="2">Leaf</tissue>
    </source>
</reference>
<dbReference type="GO" id="GO:0003697">
    <property type="term" value="F:single-stranded DNA binding"/>
    <property type="evidence" value="ECO:0007669"/>
    <property type="project" value="InterPro"/>
</dbReference>
<dbReference type="Pfam" id="PF03732">
    <property type="entry name" value="Retrotrans_gag"/>
    <property type="match status" value="1"/>
</dbReference>
<evidence type="ECO:0000259" key="1">
    <source>
        <dbReference type="Pfam" id="PF03732"/>
    </source>
</evidence>
<evidence type="ECO:0000313" key="3">
    <source>
        <dbReference type="Proteomes" id="UP001187471"/>
    </source>
</evidence>